<protein>
    <recommendedName>
        <fullName evidence="1">N-acetyltransferase domain-containing protein</fullName>
    </recommendedName>
</protein>
<dbReference type="PANTHER" id="PTHR13538">
    <property type="entry name" value="N-ACETYLTRANSFERASE 6"/>
    <property type="match status" value="1"/>
</dbReference>
<sequence>MALLYTWKPLHSIRYLIPSCVSILRAEYPKCKADLLPELAKHELNHAPCSYGLVEHPDDKRDEETLVGHVRFLPVTNRQGAVYAEGFCIDVEKRRKGIGELGTLRAEHLAREQGYKELFTSIYPHFKEFYLKQSWSIFKKPLHTLGANLLHTNTSVNGGPIFVSWPGNTLYPGWEWVYEGGIMATEEALAGEFSGIVMVKYLKR</sequence>
<proteinExistence type="predicted"/>
<evidence type="ECO:0000259" key="1">
    <source>
        <dbReference type="PROSITE" id="PS51186"/>
    </source>
</evidence>
<dbReference type="RefSeq" id="XP_038065368.1">
    <property type="nucleotide sequence ID" value="XM_038209440.1"/>
</dbReference>
<name>A0A914AP25_PATMI</name>
<organism evidence="2 3">
    <name type="scientific">Patiria miniata</name>
    <name type="common">Bat star</name>
    <name type="synonym">Asterina miniata</name>
    <dbReference type="NCBI Taxonomy" id="46514"/>
    <lineage>
        <taxon>Eukaryota</taxon>
        <taxon>Metazoa</taxon>
        <taxon>Echinodermata</taxon>
        <taxon>Eleutherozoa</taxon>
        <taxon>Asterozoa</taxon>
        <taxon>Asteroidea</taxon>
        <taxon>Valvatacea</taxon>
        <taxon>Valvatida</taxon>
        <taxon>Asterinidae</taxon>
        <taxon>Patiria</taxon>
    </lineage>
</organism>
<dbReference type="CDD" id="cd04301">
    <property type="entry name" value="NAT_SF"/>
    <property type="match status" value="1"/>
</dbReference>
<evidence type="ECO:0000313" key="2">
    <source>
        <dbReference type="EnsemblMetazoa" id="XP_038065368.1"/>
    </source>
</evidence>
<keyword evidence="3" id="KW-1185">Reference proteome</keyword>
<dbReference type="InterPro" id="IPR039840">
    <property type="entry name" value="NAA80"/>
</dbReference>
<dbReference type="PANTHER" id="PTHR13538:SF4">
    <property type="entry name" value="N-ALPHA-ACETYLTRANSFERASE 80"/>
    <property type="match status" value="1"/>
</dbReference>
<dbReference type="PROSITE" id="PS51186">
    <property type="entry name" value="GNAT"/>
    <property type="match status" value="1"/>
</dbReference>
<feature type="domain" description="N-acetyltransferase" evidence="1">
    <location>
        <begin position="11"/>
        <end position="177"/>
    </location>
</feature>
<dbReference type="InterPro" id="IPR000182">
    <property type="entry name" value="GNAT_dom"/>
</dbReference>
<dbReference type="InterPro" id="IPR016181">
    <property type="entry name" value="Acyl_CoA_acyltransferase"/>
</dbReference>
<accession>A0A914AP25</accession>
<dbReference type="Proteomes" id="UP000887568">
    <property type="component" value="Unplaced"/>
</dbReference>
<dbReference type="AlphaFoldDB" id="A0A914AP25"/>
<dbReference type="Gene3D" id="3.40.630.30">
    <property type="match status" value="1"/>
</dbReference>
<dbReference type="GO" id="GO:1905502">
    <property type="term" value="F:acetyl-CoA binding"/>
    <property type="evidence" value="ECO:0007669"/>
    <property type="project" value="TreeGrafter"/>
</dbReference>
<dbReference type="GeneID" id="119735647"/>
<dbReference type="EnsemblMetazoa" id="XM_038209440.1">
    <property type="protein sequence ID" value="XP_038065368.1"/>
    <property type="gene ID" value="LOC119735647"/>
</dbReference>
<evidence type="ECO:0000313" key="3">
    <source>
        <dbReference type="Proteomes" id="UP000887568"/>
    </source>
</evidence>
<dbReference type="GO" id="GO:0005737">
    <property type="term" value="C:cytoplasm"/>
    <property type="evidence" value="ECO:0007669"/>
    <property type="project" value="TreeGrafter"/>
</dbReference>
<dbReference type="SUPFAM" id="SSF55729">
    <property type="entry name" value="Acyl-CoA N-acyltransferases (Nat)"/>
    <property type="match status" value="1"/>
</dbReference>
<dbReference type="GO" id="GO:0008080">
    <property type="term" value="F:N-acetyltransferase activity"/>
    <property type="evidence" value="ECO:0007669"/>
    <property type="project" value="InterPro"/>
</dbReference>
<dbReference type="OrthoDB" id="329272at2759"/>
<dbReference type="Pfam" id="PF00583">
    <property type="entry name" value="Acetyltransf_1"/>
    <property type="match status" value="1"/>
</dbReference>
<reference evidence="2" key="1">
    <citation type="submission" date="2022-11" db="UniProtKB">
        <authorList>
            <consortium name="EnsemblMetazoa"/>
        </authorList>
    </citation>
    <scope>IDENTIFICATION</scope>
</reference>